<evidence type="ECO:0000256" key="2">
    <source>
        <dbReference type="ARBA" id="ARBA00022692"/>
    </source>
</evidence>
<keyword evidence="4 10" id="KW-0067">ATP-binding</keyword>
<dbReference type="Gene3D" id="3.40.50.300">
    <property type="entry name" value="P-loop containing nucleotide triphosphate hydrolases"/>
    <property type="match status" value="1"/>
</dbReference>
<dbReference type="SUPFAM" id="SSF90123">
    <property type="entry name" value="ABC transporter transmembrane region"/>
    <property type="match status" value="1"/>
</dbReference>
<reference evidence="10 11" key="1">
    <citation type="submission" date="2018-09" db="EMBL/GenBank/DDBJ databases">
        <authorList>
            <person name="Li J."/>
        </authorList>
    </citation>
    <scope>NUCLEOTIDE SEQUENCE [LARGE SCALE GENOMIC DNA]</scope>
    <source>
        <strain evidence="10 11">2129</strain>
    </source>
</reference>
<keyword evidence="11" id="KW-1185">Reference proteome</keyword>
<dbReference type="Proteomes" id="UP000273001">
    <property type="component" value="Chromosome"/>
</dbReference>
<dbReference type="PANTHER" id="PTHR24221">
    <property type="entry name" value="ATP-BINDING CASSETTE SUB-FAMILY B"/>
    <property type="match status" value="1"/>
</dbReference>
<keyword evidence="5 7" id="KW-1133">Transmembrane helix</keyword>
<evidence type="ECO:0000259" key="9">
    <source>
        <dbReference type="PROSITE" id="PS50929"/>
    </source>
</evidence>
<evidence type="ECO:0000313" key="10">
    <source>
        <dbReference type="EMBL" id="AYD90788.1"/>
    </source>
</evidence>
<comment type="subcellular location">
    <subcellularLocation>
        <location evidence="1">Cell membrane</location>
        <topology evidence="1">Multi-pass membrane protein</topology>
    </subcellularLocation>
</comment>
<dbReference type="Gene3D" id="1.20.1560.10">
    <property type="entry name" value="ABC transporter type 1, transmembrane domain"/>
    <property type="match status" value="1"/>
</dbReference>
<evidence type="ECO:0000259" key="8">
    <source>
        <dbReference type="PROSITE" id="PS50893"/>
    </source>
</evidence>
<dbReference type="InterPro" id="IPR011527">
    <property type="entry name" value="ABC1_TM_dom"/>
</dbReference>
<evidence type="ECO:0000256" key="1">
    <source>
        <dbReference type="ARBA" id="ARBA00004651"/>
    </source>
</evidence>
<dbReference type="InterPro" id="IPR017871">
    <property type="entry name" value="ABC_transporter-like_CS"/>
</dbReference>
<evidence type="ECO:0000256" key="7">
    <source>
        <dbReference type="SAM" id="Phobius"/>
    </source>
</evidence>
<dbReference type="PROSITE" id="PS50929">
    <property type="entry name" value="ABC_TM1F"/>
    <property type="match status" value="1"/>
</dbReference>
<evidence type="ECO:0000256" key="6">
    <source>
        <dbReference type="ARBA" id="ARBA00023136"/>
    </source>
</evidence>
<dbReference type="PROSITE" id="PS00211">
    <property type="entry name" value="ABC_TRANSPORTER_1"/>
    <property type="match status" value="1"/>
</dbReference>
<feature type="transmembrane region" description="Helical" evidence="7">
    <location>
        <begin position="161"/>
        <end position="181"/>
    </location>
</feature>
<dbReference type="InterPro" id="IPR027417">
    <property type="entry name" value="P-loop_NTPase"/>
</dbReference>
<dbReference type="InterPro" id="IPR003593">
    <property type="entry name" value="AAA+_ATPase"/>
</dbReference>
<dbReference type="GO" id="GO:0005524">
    <property type="term" value="F:ATP binding"/>
    <property type="evidence" value="ECO:0007669"/>
    <property type="project" value="UniProtKB-KW"/>
</dbReference>
<feature type="domain" description="ABC transmembrane type-1" evidence="9">
    <location>
        <begin position="23"/>
        <end position="293"/>
    </location>
</feature>
<keyword evidence="6 7" id="KW-0472">Membrane</keyword>
<evidence type="ECO:0000256" key="5">
    <source>
        <dbReference type="ARBA" id="ARBA00022989"/>
    </source>
</evidence>
<name>A0ABM6Z6U3_9ACTO</name>
<keyword evidence="3" id="KW-0547">Nucleotide-binding</keyword>
<dbReference type="EMBL" id="CP032514">
    <property type="protein sequence ID" value="AYD90788.1"/>
    <property type="molecule type" value="Genomic_DNA"/>
</dbReference>
<dbReference type="Pfam" id="PF00005">
    <property type="entry name" value="ABC_tran"/>
    <property type="match status" value="1"/>
</dbReference>
<dbReference type="InterPro" id="IPR003439">
    <property type="entry name" value="ABC_transporter-like_ATP-bd"/>
</dbReference>
<feature type="domain" description="ABC transporter" evidence="8">
    <location>
        <begin position="375"/>
        <end position="617"/>
    </location>
</feature>
<feature type="transmembrane region" description="Helical" evidence="7">
    <location>
        <begin position="58"/>
        <end position="76"/>
    </location>
</feature>
<organism evidence="10 11">
    <name type="scientific">Actinomyces lilanjuaniae</name>
    <dbReference type="NCBI Taxonomy" id="2321394"/>
    <lineage>
        <taxon>Bacteria</taxon>
        <taxon>Bacillati</taxon>
        <taxon>Actinomycetota</taxon>
        <taxon>Actinomycetes</taxon>
        <taxon>Actinomycetales</taxon>
        <taxon>Actinomycetaceae</taxon>
        <taxon>Actinomyces</taxon>
    </lineage>
</organism>
<feature type="transmembrane region" description="Helical" evidence="7">
    <location>
        <begin position="132"/>
        <end position="155"/>
    </location>
</feature>
<gene>
    <name evidence="10" type="ORF">D5R93_04055</name>
</gene>
<dbReference type="Pfam" id="PF00664">
    <property type="entry name" value="ABC_membrane"/>
    <property type="match status" value="1"/>
</dbReference>
<dbReference type="InterPro" id="IPR039421">
    <property type="entry name" value="Type_1_exporter"/>
</dbReference>
<evidence type="ECO:0000256" key="4">
    <source>
        <dbReference type="ARBA" id="ARBA00022840"/>
    </source>
</evidence>
<protein>
    <submittedName>
        <fullName evidence="10">ABC transporter ATP-binding protein</fullName>
    </submittedName>
</protein>
<evidence type="ECO:0000313" key="11">
    <source>
        <dbReference type="Proteomes" id="UP000273001"/>
    </source>
</evidence>
<dbReference type="PANTHER" id="PTHR24221:SF654">
    <property type="entry name" value="ATP-BINDING CASSETTE SUB-FAMILY B MEMBER 6"/>
    <property type="match status" value="1"/>
</dbReference>
<feature type="transmembrane region" description="Helical" evidence="7">
    <location>
        <begin position="12"/>
        <end position="38"/>
    </location>
</feature>
<sequence>MRWLLEVTRPVLRPLLGSVVCRVVSLLAGAALLALGAYAVADAAVHLSRTGAPGALRSAWAIVSAMAVLALLKAALRYAEQFLGHLVAFRALELLRAELFRALLPRAPRLSAGSRSGDLLARATKDIDRIEVFFAHTLAPAVSALVVPAAVLVVVSATTSWVVALAVLPLLAAQLVLVPALGARASVRASRAASRQRAALTHHVKDTVQAMGDIVGYGRERQRLEQLAALDANVASALRPSTTWASLRRGASQVLGLAAPVVVVAAGAGNVDSGSVSVPALAAAAAAVLRLSGTAQGAEALVSALAPALASAERVWEVVHAPVERHDGTRELSSGISHEVLWQGVSYTYPAACAALDSTSGSGSLGGSVLPGRAAPTADAGRMSRAAPAAAPALNDVSLRARAGRWTCVVGASGSGKSTLAMLVLRCEPLGPGSAQTGRVLIDGIDVRDLRTDSLYQEVALVPQHAHLFRACVADNVRLAAPSASDEEVREACRAAGVHEEVEALPHGYDTLVGERGETLSGGQRQRLALARALLARPNLLVLDELSSHLDPQTQARVRAGIRRYLPEATVVEITHQVRQSVQADHVVVLDAGKVVQEGSPSVLLEVDGPLRTLLARG</sequence>
<dbReference type="SUPFAM" id="SSF52540">
    <property type="entry name" value="P-loop containing nucleoside triphosphate hydrolases"/>
    <property type="match status" value="1"/>
</dbReference>
<dbReference type="InterPro" id="IPR036640">
    <property type="entry name" value="ABC1_TM_sf"/>
</dbReference>
<accession>A0ABM6Z6U3</accession>
<evidence type="ECO:0000256" key="3">
    <source>
        <dbReference type="ARBA" id="ARBA00022741"/>
    </source>
</evidence>
<keyword evidence="2 7" id="KW-0812">Transmembrane</keyword>
<proteinExistence type="predicted"/>
<dbReference type="SMART" id="SM00382">
    <property type="entry name" value="AAA"/>
    <property type="match status" value="1"/>
</dbReference>
<dbReference type="PROSITE" id="PS50893">
    <property type="entry name" value="ABC_TRANSPORTER_2"/>
    <property type="match status" value="1"/>
</dbReference>